<sequence>MGNRISRKRAAVEERYTRPHGLYQHRDVDYKKLRRLILDAKLAPCYPGADDSQEDLEECLICFLYYPSLNSSKCCFKGICTECFLQMKSPHATRPTQCPFCKTANYAVEYRGTRTIEEKDLEQIEEQKVIEAKIKIQQQELQAEMQRVEYSEEERCPRALVERPSGVVPLTLSCGLPLVNLPESVTSTCSSDGTLTVRGYQQTQQEVIGSTDDSEQGSPIGHGHGAYCPSLVLVSNVLASLRNSSSYTGVDGSSSSSAVLSAHEAEIAVPAYPRSRSALLLYSFSMSTTMKVSNGERIYEICMLFQLRDEDFLLDLEDIMVMEAIWQSIQEQGPNKLFKSDSYMIGPISTSLLDLCKAFRNEESGYNRSKLTGIRDLSNRSNFVTGGLAVAIAKLAERRALSGANPLECQAQQMVASHLLDHHYNDHQEFQQALDVTDTCWQEEPQAVNMRQVQCQSPSYIEDEDLTQRNLISRSTLQVHNSENCSAARANSGNLMGKAVQYQDPNHDHLSSMSQEVLVSNCNVADVDSRFSHMLVSTSDMKFTISESSLNNPPLDVGMDLAQVGALNIVPETFEEQMILAMTLSLAEAHTRNFV</sequence>
<accession>A0ACC2EIG9</accession>
<organism evidence="1 2">
    <name type="scientific">Diphasiastrum complanatum</name>
    <name type="common">Issler's clubmoss</name>
    <name type="synonym">Lycopodium complanatum</name>
    <dbReference type="NCBI Taxonomy" id="34168"/>
    <lineage>
        <taxon>Eukaryota</taxon>
        <taxon>Viridiplantae</taxon>
        <taxon>Streptophyta</taxon>
        <taxon>Embryophyta</taxon>
        <taxon>Tracheophyta</taxon>
        <taxon>Lycopodiopsida</taxon>
        <taxon>Lycopodiales</taxon>
        <taxon>Lycopodiaceae</taxon>
        <taxon>Lycopodioideae</taxon>
        <taxon>Diphasiastrum</taxon>
    </lineage>
</organism>
<proteinExistence type="predicted"/>
<keyword evidence="2" id="KW-1185">Reference proteome</keyword>
<protein>
    <submittedName>
        <fullName evidence="1">Uncharacterized protein</fullName>
    </submittedName>
</protein>
<comment type="caution">
    <text evidence="1">The sequence shown here is derived from an EMBL/GenBank/DDBJ whole genome shotgun (WGS) entry which is preliminary data.</text>
</comment>
<reference evidence="2" key="1">
    <citation type="journal article" date="2024" name="Proc. Natl. Acad. Sci. U.S.A.">
        <title>Extraordinary preservation of gene collinearity over three hundred million years revealed in homosporous lycophytes.</title>
        <authorList>
            <person name="Li C."/>
            <person name="Wickell D."/>
            <person name="Kuo L.Y."/>
            <person name="Chen X."/>
            <person name="Nie B."/>
            <person name="Liao X."/>
            <person name="Peng D."/>
            <person name="Ji J."/>
            <person name="Jenkins J."/>
            <person name="Williams M."/>
            <person name="Shu S."/>
            <person name="Plott C."/>
            <person name="Barry K."/>
            <person name="Rajasekar S."/>
            <person name="Grimwood J."/>
            <person name="Han X."/>
            <person name="Sun S."/>
            <person name="Hou Z."/>
            <person name="He W."/>
            <person name="Dai G."/>
            <person name="Sun C."/>
            <person name="Schmutz J."/>
            <person name="Leebens-Mack J.H."/>
            <person name="Li F.W."/>
            <person name="Wang L."/>
        </authorList>
    </citation>
    <scope>NUCLEOTIDE SEQUENCE [LARGE SCALE GENOMIC DNA]</scope>
    <source>
        <strain evidence="2">cv. PW_Plant_1</strain>
    </source>
</reference>
<gene>
    <name evidence="1" type="ORF">O6H91_02G094900</name>
</gene>
<dbReference type="Proteomes" id="UP001162992">
    <property type="component" value="Chromosome 2"/>
</dbReference>
<name>A0ACC2EIG9_DIPCM</name>
<evidence type="ECO:0000313" key="1">
    <source>
        <dbReference type="EMBL" id="KAJ7566259.1"/>
    </source>
</evidence>
<dbReference type="EMBL" id="CM055093">
    <property type="protein sequence ID" value="KAJ7566259.1"/>
    <property type="molecule type" value="Genomic_DNA"/>
</dbReference>
<evidence type="ECO:0000313" key="2">
    <source>
        <dbReference type="Proteomes" id="UP001162992"/>
    </source>
</evidence>